<dbReference type="SMART" id="SM00862">
    <property type="entry name" value="Trans_reg_C"/>
    <property type="match status" value="1"/>
</dbReference>
<reference evidence="6" key="1">
    <citation type="submission" date="2021-10" db="EMBL/GenBank/DDBJ databases">
        <authorList>
            <person name="Lyu M."/>
            <person name="Wang X."/>
            <person name="Meng X."/>
            <person name="Xu K."/>
        </authorList>
    </citation>
    <scope>NUCLEOTIDE SEQUENCE</scope>
    <source>
        <strain evidence="6">A6</strain>
    </source>
</reference>
<proteinExistence type="predicted"/>
<keyword evidence="4" id="KW-0472">Membrane</keyword>
<keyword evidence="4" id="KW-0812">Transmembrane</keyword>
<evidence type="ECO:0000256" key="3">
    <source>
        <dbReference type="SAM" id="MobiDB-lite"/>
    </source>
</evidence>
<dbReference type="Gene3D" id="1.10.10.10">
    <property type="entry name" value="Winged helix-like DNA-binding domain superfamily/Winged helix DNA-binding domain"/>
    <property type="match status" value="1"/>
</dbReference>
<keyword evidence="7" id="KW-1185">Reference proteome</keyword>
<evidence type="ECO:0000313" key="7">
    <source>
        <dbReference type="Proteomes" id="UP001165293"/>
    </source>
</evidence>
<dbReference type="InterPro" id="IPR011990">
    <property type="entry name" value="TPR-like_helical_dom_sf"/>
</dbReference>
<gene>
    <name evidence="6" type="ORF">LK996_16060</name>
</gene>
<dbReference type="InterPro" id="IPR016032">
    <property type="entry name" value="Sig_transdc_resp-reg_C-effctor"/>
</dbReference>
<dbReference type="SUPFAM" id="SSF48452">
    <property type="entry name" value="TPR-like"/>
    <property type="match status" value="2"/>
</dbReference>
<evidence type="ECO:0000256" key="1">
    <source>
        <dbReference type="ARBA" id="ARBA00023125"/>
    </source>
</evidence>
<protein>
    <submittedName>
        <fullName evidence="6">Winged helix-turn-helix domain-containing protein</fullName>
    </submittedName>
</protein>
<evidence type="ECO:0000259" key="5">
    <source>
        <dbReference type="PROSITE" id="PS51755"/>
    </source>
</evidence>
<dbReference type="Proteomes" id="UP001165293">
    <property type="component" value="Unassembled WGS sequence"/>
</dbReference>
<feature type="domain" description="OmpR/PhoB-type" evidence="5">
    <location>
        <begin position="4"/>
        <end position="102"/>
    </location>
</feature>
<dbReference type="Gene3D" id="1.25.40.10">
    <property type="entry name" value="Tetratricopeptide repeat domain"/>
    <property type="match status" value="1"/>
</dbReference>
<keyword evidence="4" id="KW-1133">Transmembrane helix</keyword>
<evidence type="ECO:0000256" key="2">
    <source>
        <dbReference type="PROSITE-ProRule" id="PRU01091"/>
    </source>
</evidence>
<dbReference type="RefSeq" id="WP_230528381.1">
    <property type="nucleotide sequence ID" value="NZ_JAJGAK010000005.1"/>
</dbReference>
<dbReference type="InterPro" id="IPR036388">
    <property type="entry name" value="WH-like_DNA-bd_sf"/>
</dbReference>
<feature type="DNA-binding region" description="OmpR/PhoB-type" evidence="2">
    <location>
        <begin position="4"/>
        <end position="102"/>
    </location>
</feature>
<dbReference type="CDD" id="cd00383">
    <property type="entry name" value="trans_reg_C"/>
    <property type="match status" value="1"/>
</dbReference>
<organism evidence="6 7">
    <name type="scientific">Noviluteimonas lactosilytica</name>
    <dbReference type="NCBI Taxonomy" id="2888523"/>
    <lineage>
        <taxon>Bacteria</taxon>
        <taxon>Pseudomonadati</taxon>
        <taxon>Pseudomonadota</taxon>
        <taxon>Gammaproteobacteria</taxon>
        <taxon>Lysobacterales</taxon>
        <taxon>Lysobacteraceae</taxon>
        <taxon>Noviluteimonas</taxon>
    </lineage>
</organism>
<feature type="region of interest" description="Disordered" evidence="3">
    <location>
        <begin position="109"/>
        <end position="131"/>
    </location>
</feature>
<comment type="caution">
    <text evidence="6">The sequence shown here is derived from an EMBL/GenBank/DDBJ whole genome shotgun (WGS) entry which is preliminary data.</text>
</comment>
<accession>A0ABS8JLZ1</accession>
<evidence type="ECO:0000256" key="4">
    <source>
        <dbReference type="SAM" id="Phobius"/>
    </source>
</evidence>
<feature type="transmembrane region" description="Helical" evidence="4">
    <location>
        <begin position="136"/>
        <end position="154"/>
    </location>
</feature>
<dbReference type="SUPFAM" id="SSF46894">
    <property type="entry name" value="C-terminal effector domain of the bipartite response regulators"/>
    <property type="match status" value="1"/>
</dbReference>
<keyword evidence="1 2" id="KW-0238">DNA-binding</keyword>
<dbReference type="EMBL" id="JAJGAK010000005">
    <property type="protein sequence ID" value="MCC8364587.1"/>
    <property type="molecule type" value="Genomic_DNA"/>
</dbReference>
<dbReference type="Pfam" id="PF00486">
    <property type="entry name" value="Trans_reg_C"/>
    <property type="match status" value="1"/>
</dbReference>
<dbReference type="InterPro" id="IPR001867">
    <property type="entry name" value="OmpR/PhoB-type_DNA-bd"/>
</dbReference>
<sequence length="740" mass="81202">MSDGVVYRFEGGELDGARHRLVVDGRPVELEPKAFAVLQDLLAHAGQMRSRDELLDAVWGHRHVTPAVLNRCIGQVRKALGDHAESPRFVQTVHTLGYRFVAPVEAASTAEVVGDEPPSQPPSQPQARPRSLNRRTLAIAACLVALVLIGGLAWQSRDKASAPGELVARAPTQVVLVPFEVPRDAADLEPPVRALESGVLQRLRMLPGLRVERGQARGDAIVLTAEVAGGVNQRQLRVHMRNADAPFDRVYPLKLTTMLHTVLAVQQDIVQALRPDSAALLQSSGIFDSEAMVRSGLRARKGLTLQDQRDAAAAFRRAIELDPSNADAWCFLGGMYLSPAFNSLDSKDNAIPPAREAITRGLRLDPASAHCQAKQGDLMRIQGHLAEAEAAYRRALAIEPTLLGPRASLAEMESMRGHFAKWRDELARIAREHPEVGWLQCMLMQAHSFNGQPDIARAMEPAIYVHHPELRRVNWISAEIDVLYAEPARGIARWREIYGFDPEDKGYLLSIALVLSWLGETAQSKQALADAGFLDTPQYLVSHTWWFHAVGDPQGAVMWLRSAKVSPSLSLLQHALIAQSLAMAGQREAALAEFSRVYESGWEDEDPVMREGFFIHSAQLLNYAALLPVGERRDAVVDAAARHLATMRGNGFAFPWVRYQAAQIAAMRGDGKTAILELDRAIDAGYTDILSLSHDLPWRELDGDPAFAQRKERLASIALAQRRIIAGDGKAGTSAAMVAR</sequence>
<name>A0ABS8JLZ1_9GAMM</name>
<dbReference type="PROSITE" id="PS51755">
    <property type="entry name" value="OMPR_PHOB"/>
    <property type="match status" value="1"/>
</dbReference>
<evidence type="ECO:0000313" key="6">
    <source>
        <dbReference type="EMBL" id="MCC8364587.1"/>
    </source>
</evidence>